<sequence length="445" mass="49755">MRSTAQLYPPRYDDADEIRDRLHDSLVAFLEAAEIPKEMWTFYFWVSGIAEPSEMFQDGVSNGEADRFVVLYTTNIGLAGHSTGLVYDQRTHRATMALGIEDLDFSQPPEQHSDLWHPLETVLTQWIEMIRIGKITASPEDEGDGDDSDERVGSEEGDAAGNRIEKATNEKLGPWTWHAYSATQVDSAVAASNRLASAIESRMPEGSLLPESASPLLRDADLDAAAVPANCFIRSFLTHIRPPRFSTIAPGLLVPHDAARFARQQRFTRMDYASADDGQHIIPPVLIFSAEGDRTVNFDSDSRYISHNPFCRAFADGVPAGDHSVPAGLYSESVERTAVDNAEEGFRLLLPYCLREAGQEDSGAKKSDGGYVEKKSVADLFQHGFKPFGGEWWRAQRLERLFDRWRELVESRVWAVCETGVQGSIDIFKDADTTRTRDYWIAPSW</sequence>
<dbReference type="eggNOG" id="ENOG502SJDA">
    <property type="taxonomic scope" value="Eukaryota"/>
</dbReference>
<reference evidence="2 3" key="1">
    <citation type="journal article" date="2011" name="Proc. Natl. Acad. Sci. U.S.A.">
        <title>Genome and transcriptome analyses of the mountain pine beetle-fungal symbiont Grosmannia clavigera, a lodgepole pine pathogen.</title>
        <authorList>
            <person name="DiGuistini S."/>
            <person name="Wang Y."/>
            <person name="Liao N.Y."/>
            <person name="Taylor G."/>
            <person name="Tanguay P."/>
            <person name="Feau N."/>
            <person name="Henrissat B."/>
            <person name="Chan S.K."/>
            <person name="Hesse-Orce U."/>
            <person name="Alamouti S.M."/>
            <person name="Tsui C.K.M."/>
            <person name="Docking R.T."/>
            <person name="Levasseur A."/>
            <person name="Haridas S."/>
            <person name="Robertson G."/>
            <person name="Birol I."/>
            <person name="Holt R.A."/>
            <person name="Marra M.A."/>
            <person name="Hamelin R.C."/>
            <person name="Hirst M."/>
            <person name="Jones S.J.M."/>
            <person name="Bohlmann J."/>
            <person name="Breuil C."/>
        </authorList>
    </citation>
    <scope>NUCLEOTIDE SEQUENCE [LARGE SCALE GENOMIC DNA]</scope>
    <source>
        <strain evidence="3">kw1407 / UAMH 11150</strain>
    </source>
</reference>
<evidence type="ECO:0000313" key="2">
    <source>
        <dbReference type="EMBL" id="EFX05295.1"/>
    </source>
</evidence>
<gene>
    <name evidence="2" type="ORF">CMQ_3364</name>
</gene>
<evidence type="ECO:0000313" key="3">
    <source>
        <dbReference type="Proteomes" id="UP000007796"/>
    </source>
</evidence>
<evidence type="ECO:0000256" key="1">
    <source>
        <dbReference type="SAM" id="MobiDB-lite"/>
    </source>
</evidence>
<keyword evidence="3" id="KW-1185">Reference proteome</keyword>
<dbReference type="EMBL" id="GL629735">
    <property type="protein sequence ID" value="EFX05295.1"/>
    <property type="molecule type" value="Genomic_DNA"/>
</dbReference>
<protein>
    <submittedName>
        <fullName evidence="2">Uncharacterized protein</fullName>
    </submittedName>
</protein>
<dbReference type="GeneID" id="25976456"/>
<dbReference type="AlphaFoldDB" id="F0XA04"/>
<dbReference type="RefSeq" id="XP_014174777.1">
    <property type="nucleotide sequence ID" value="XM_014319302.1"/>
</dbReference>
<dbReference type="OrthoDB" id="3029470at2759"/>
<feature type="region of interest" description="Disordered" evidence="1">
    <location>
        <begin position="136"/>
        <end position="166"/>
    </location>
</feature>
<dbReference type="STRING" id="655863.F0XA04"/>
<dbReference type="InParanoid" id="F0XA04"/>
<accession>F0XA04</accession>
<dbReference type="HOGENOM" id="CLU_024460_0_0_1"/>
<proteinExistence type="predicted"/>
<organism evidence="3">
    <name type="scientific">Grosmannia clavigera (strain kw1407 / UAMH 11150)</name>
    <name type="common">Blue stain fungus</name>
    <name type="synonym">Graphiocladiella clavigera</name>
    <dbReference type="NCBI Taxonomy" id="655863"/>
    <lineage>
        <taxon>Eukaryota</taxon>
        <taxon>Fungi</taxon>
        <taxon>Dikarya</taxon>
        <taxon>Ascomycota</taxon>
        <taxon>Pezizomycotina</taxon>
        <taxon>Sordariomycetes</taxon>
        <taxon>Sordariomycetidae</taxon>
        <taxon>Ophiostomatales</taxon>
        <taxon>Ophiostomataceae</taxon>
        <taxon>Leptographium</taxon>
    </lineage>
</organism>
<feature type="compositionally biased region" description="Acidic residues" evidence="1">
    <location>
        <begin position="139"/>
        <end position="149"/>
    </location>
</feature>
<name>F0XA04_GROCL</name>
<dbReference type="Proteomes" id="UP000007796">
    <property type="component" value="Unassembled WGS sequence"/>
</dbReference>